<reference evidence="2" key="1">
    <citation type="submission" date="2022-11" db="UniProtKB">
        <authorList>
            <consortium name="WormBaseParasite"/>
        </authorList>
    </citation>
    <scope>IDENTIFICATION</scope>
</reference>
<accession>A0A915I8H4</accession>
<dbReference type="WBParaSite" id="nRc.2.0.1.t10464-RA">
    <property type="protein sequence ID" value="nRc.2.0.1.t10464-RA"/>
    <property type="gene ID" value="nRc.2.0.1.g10464"/>
</dbReference>
<keyword evidence="1" id="KW-1185">Reference proteome</keyword>
<name>A0A915I8H4_ROMCU</name>
<dbReference type="AlphaFoldDB" id="A0A915I8H4"/>
<dbReference type="Proteomes" id="UP000887565">
    <property type="component" value="Unplaced"/>
</dbReference>
<proteinExistence type="predicted"/>
<protein>
    <submittedName>
        <fullName evidence="2">Uncharacterized protein</fullName>
    </submittedName>
</protein>
<organism evidence="1 2">
    <name type="scientific">Romanomermis culicivorax</name>
    <name type="common">Nematode worm</name>
    <dbReference type="NCBI Taxonomy" id="13658"/>
    <lineage>
        <taxon>Eukaryota</taxon>
        <taxon>Metazoa</taxon>
        <taxon>Ecdysozoa</taxon>
        <taxon>Nematoda</taxon>
        <taxon>Enoplea</taxon>
        <taxon>Dorylaimia</taxon>
        <taxon>Mermithida</taxon>
        <taxon>Mermithoidea</taxon>
        <taxon>Mermithidae</taxon>
        <taxon>Romanomermis</taxon>
    </lineage>
</organism>
<evidence type="ECO:0000313" key="2">
    <source>
        <dbReference type="WBParaSite" id="nRc.2.0.1.t10464-RA"/>
    </source>
</evidence>
<evidence type="ECO:0000313" key="1">
    <source>
        <dbReference type="Proteomes" id="UP000887565"/>
    </source>
</evidence>
<sequence length="68" mass="8007">MSEFKGVKKLLESQRELSDNETAAFLYRMGRRIIEIDFLIPKYILLQMKLNVVTPTNFTDKKKSARKN</sequence>